<keyword evidence="2" id="KW-0813">Transport</keyword>
<reference evidence="6 8" key="1">
    <citation type="submission" date="2019-05" db="EMBL/GenBank/DDBJ databases">
        <title>Mumia sp. nov., isolated from the intestinal contents of plateau pika (Ochotona curzoniae) in the Qinghai-Tibet plateau of China.</title>
        <authorList>
            <person name="Tian Z."/>
        </authorList>
    </citation>
    <scope>NUCLEOTIDE SEQUENCE [LARGE SCALE GENOMIC DNA]</scope>
    <source>
        <strain evidence="8">527</strain>
        <strain evidence="6">Z527</strain>
    </source>
</reference>
<dbReference type="Pfam" id="PF00005">
    <property type="entry name" value="ABC_tran"/>
    <property type="match status" value="1"/>
</dbReference>
<dbReference type="EMBL" id="VDFR01000267">
    <property type="protein sequence ID" value="TNC23484.1"/>
    <property type="molecule type" value="Genomic_DNA"/>
</dbReference>
<dbReference type="InterPro" id="IPR027417">
    <property type="entry name" value="P-loop_NTPase"/>
</dbReference>
<dbReference type="PROSITE" id="PS00211">
    <property type="entry name" value="ABC_TRANSPORTER_1"/>
    <property type="match status" value="1"/>
</dbReference>
<dbReference type="RefSeq" id="WP_139107458.1">
    <property type="nucleotide sequence ID" value="NZ_VDFR01000267.1"/>
</dbReference>
<evidence type="ECO:0000313" key="8">
    <source>
        <dbReference type="Proteomes" id="UP000306740"/>
    </source>
</evidence>
<comment type="similarity">
    <text evidence="1">Belongs to the ABC transporter superfamily.</text>
</comment>
<dbReference type="SMART" id="SM00382">
    <property type="entry name" value="AAA"/>
    <property type="match status" value="1"/>
</dbReference>
<evidence type="ECO:0000256" key="3">
    <source>
        <dbReference type="ARBA" id="ARBA00022741"/>
    </source>
</evidence>
<keyword evidence="3" id="KW-0547">Nucleotide-binding</keyword>
<dbReference type="AlphaFoldDB" id="A0A5C4LXC9"/>
<dbReference type="InterPro" id="IPR003439">
    <property type="entry name" value="ABC_transporter-like_ATP-bd"/>
</dbReference>
<comment type="caution">
    <text evidence="6">The sequence shown here is derived from an EMBL/GenBank/DDBJ whole genome shotgun (WGS) entry which is preliminary data.</text>
</comment>
<gene>
    <name evidence="7" type="ORF">FHE65_35535</name>
    <name evidence="6" type="ORF">FHE65_35570</name>
</gene>
<dbReference type="Gene3D" id="3.40.50.300">
    <property type="entry name" value="P-loop containing nucleotide triphosphate hydrolases"/>
    <property type="match status" value="1"/>
</dbReference>
<evidence type="ECO:0000256" key="1">
    <source>
        <dbReference type="ARBA" id="ARBA00005417"/>
    </source>
</evidence>
<evidence type="ECO:0000256" key="2">
    <source>
        <dbReference type="ARBA" id="ARBA00022448"/>
    </source>
</evidence>
<accession>A0A5C4LXC9</accession>
<dbReference type="SUPFAM" id="SSF52540">
    <property type="entry name" value="P-loop containing nucleoside triphosphate hydrolases"/>
    <property type="match status" value="1"/>
</dbReference>
<organism evidence="6 8">
    <name type="scientific">Mumia zhuanghuii</name>
    <dbReference type="NCBI Taxonomy" id="2585211"/>
    <lineage>
        <taxon>Bacteria</taxon>
        <taxon>Bacillati</taxon>
        <taxon>Actinomycetota</taxon>
        <taxon>Actinomycetes</taxon>
        <taxon>Propionibacteriales</taxon>
        <taxon>Nocardioidaceae</taxon>
        <taxon>Mumia</taxon>
    </lineage>
</organism>
<feature type="domain" description="ABC transporter" evidence="5">
    <location>
        <begin position="3"/>
        <end position="232"/>
    </location>
</feature>
<dbReference type="PANTHER" id="PTHR43335:SF2">
    <property type="entry name" value="ABC TRANSPORTER, ATP-BINDING PROTEIN"/>
    <property type="match status" value="1"/>
</dbReference>
<protein>
    <submittedName>
        <fullName evidence="6">ATP-binding cassette domain-containing protein</fullName>
    </submittedName>
</protein>
<dbReference type="GO" id="GO:0005524">
    <property type="term" value="F:ATP binding"/>
    <property type="evidence" value="ECO:0007669"/>
    <property type="project" value="UniProtKB-KW"/>
</dbReference>
<evidence type="ECO:0000313" key="7">
    <source>
        <dbReference type="EMBL" id="TNC23484.1"/>
    </source>
</evidence>
<evidence type="ECO:0000313" key="6">
    <source>
        <dbReference type="EMBL" id="TNC23463.1"/>
    </source>
</evidence>
<dbReference type="Proteomes" id="UP000306740">
    <property type="component" value="Unassembled WGS sequence"/>
</dbReference>
<dbReference type="PROSITE" id="PS50893">
    <property type="entry name" value="ABC_TRANSPORTER_2"/>
    <property type="match status" value="1"/>
</dbReference>
<dbReference type="InterPro" id="IPR017871">
    <property type="entry name" value="ABC_transporter-like_CS"/>
</dbReference>
<dbReference type="OrthoDB" id="9804819at2"/>
<proteinExistence type="inferred from homology"/>
<name>A0A5C4LXC9_9ACTN</name>
<evidence type="ECO:0000256" key="4">
    <source>
        <dbReference type="ARBA" id="ARBA00022840"/>
    </source>
</evidence>
<evidence type="ECO:0000259" key="5">
    <source>
        <dbReference type="PROSITE" id="PS50893"/>
    </source>
</evidence>
<sequence length="246" mass="26752">MTLTVSELAYAYGRFRPKRVFDSLHWTVPPGQRTLLLGPNGSGKSTLLKLMCGYLRPNRGTVAYDGESSRRRIHRHVAWMPQTITPIRGLSVVDQLEYASWAAGSPRKQCGELARDAIAAVRLEDQARARTTALSGGQLRRLGLAQALVRQGDVLLLDEPTAGLDPAQTLNFRQLLETIAPPGGLVVSTHQVTDLVGEFDRVAVLAEGTIRFDGTVDEFAQQGERSGMGSGGMEDIFTMIVQGGLH</sequence>
<dbReference type="InterPro" id="IPR003593">
    <property type="entry name" value="AAA+_ATPase"/>
</dbReference>
<dbReference type="EMBL" id="VDFR01000268">
    <property type="protein sequence ID" value="TNC23463.1"/>
    <property type="molecule type" value="Genomic_DNA"/>
</dbReference>
<dbReference type="GO" id="GO:0016887">
    <property type="term" value="F:ATP hydrolysis activity"/>
    <property type="evidence" value="ECO:0007669"/>
    <property type="project" value="InterPro"/>
</dbReference>
<keyword evidence="4 6" id="KW-0067">ATP-binding</keyword>
<dbReference type="PANTHER" id="PTHR43335">
    <property type="entry name" value="ABC TRANSPORTER, ATP-BINDING PROTEIN"/>
    <property type="match status" value="1"/>
</dbReference>